<proteinExistence type="predicted"/>
<reference evidence="2" key="2">
    <citation type="submission" date="2023-05" db="EMBL/GenBank/DDBJ databases">
        <authorList>
            <consortium name="Lawrence Berkeley National Laboratory"/>
            <person name="Steindorff A."/>
            <person name="Hensen N."/>
            <person name="Bonometti L."/>
            <person name="Westerberg I."/>
            <person name="Brannstrom I.O."/>
            <person name="Guillou S."/>
            <person name="Cros-Aarteil S."/>
            <person name="Calhoun S."/>
            <person name="Haridas S."/>
            <person name="Kuo A."/>
            <person name="Mondo S."/>
            <person name="Pangilinan J."/>
            <person name="Riley R."/>
            <person name="Labutti K."/>
            <person name="Andreopoulos B."/>
            <person name="Lipzen A."/>
            <person name="Chen C."/>
            <person name="Yanf M."/>
            <person name="Daum C."/>
            <person name="Ng V."/>
            <person name="Clum A."/>
            <person name="Ohm R."/>
            <person name="Martin F."/>
            <person name="Silar P."/>
            <person name="Natvig D."/>
            <person name="Lalanne C."/>
            <person name="Gautier V."/>
            <person name="Ament-Velasquez S.L."/>
            <person name="Kruys A."/>
            <person name="Hutchinson M.I."/>
            <person name="Powell A.J."/>
            <person name="Barry K."/>
            <person name="Miller A.N."/>
            <person name="Grigoriev I.V."/>
            <person name="Debuchy R."/>
            <person name="Gladieux P."/>
            <person name="Thoren M.H."/>
            <person name="Johannesson H."/>
        </authorList>
    </citation>
    <scope>NUCLEOTIDE SEQUENCE</scope>
    <source>
        <strain evidence="2">CBS 990.96</strain>
    </source>
</reference>
<organism evidence="2 3">
    <name type="scientific">Podospora fimiseda</name>
    <dbReference type="NCBI Taxonomy" id="252190"/>
    <lineage>
        <taxon>Eukaryota</taxon>
        <taxon>Fungi</taxon>
        <taxon>Dikarya</taxon>
        <taxon>Ascomycota</taxon>
        <taxon>Pezizomycotina</taxon>
        <taxon>Sordariomycetes</taxon>
        <taxon>Sordariomycetidae</taxon>
        <taxon>Sordariales</taxon>
        <taxon>Podosporaceae</taxon>
        <taxon>Podospora</taxon>
    </lineage>
</organism>
<evidence type="ECO:0000256" key="1">
    <source>
        <dbReference type="SAM" id="Phobius"/>
    </source>
</evidence>
<keyword evidence="3" id="KW-1185">Reference proteome</keyword>
<sequence length="78" mass="8970">MSSKSSCSSSYWVLSLVCLFRLLLFGSIDDDAFGFAAFVISLTQSLHLDVLAHTMTAERRQNIRPIRYHVKLVFWRCN</sequence>
<dbReference type="AlphaFoldDB" id="A0AAN7BST6"/>
<keyword evidence="1" id="KW-0812">Transmembrane</keyword>
<keyword evidence="1" id="KW-0472">Membrane</keyword>
<protein>
    <submittedName>
        <fullName evidence="2">Uncharacterized protein</fullName>
    </submittedName>
</protein>
<feature type="transmembrane region" description="Helical" evidence="1">
    <location>
        <begin position="34"/>
        <end position="52"/>
    </location>
</feature>
<keyword evidence="1" id="KW-1133">Transmembrane helix</keyword>
<evidence type="ECO:0000313" key="3">
    <source>
        <dbReference type="Proteomes" id="UP001301958"/>
    </source>
</evidence>
<name>A0AAN7BST6_9PEZI</name>
<accession>A0AAN7BST6</accession>
<evidence type="ECO:0000313" key="2">
    <source>
        <dbReference type="EMBL" id="KAK4228413.1"/>
    </source>
</evidence>
<feature type="transmembrane region" description="Helical" evidence="1">
    <location>
        <begin position="12"/>
        <end position="28"/>
    </location>
</feature>
<reference evidence="2" key="1">
    <citation type="journal article" date="2023" name="Mol. Phylogenet. Evol.">
        <title>Genome-scale phylogeny and comparative genomics of the fungal order Sordariales.</title>
        <authorList>
            <person name="Hensen N."/>
            <person name="Bonometti L."/>
            <person name="Westerberg I."/>
            <person name="Brannstrom I.O."/>
            <person name="Guillou S."/>
            <person name="Cros-Aarteil S."/>
            <person name="Calhoun S."/>
            <person name="Haridas S."/>
            <person name="Kuo A."/>
            <person name="Mondo S."/>
            <person name="Pangilinan J."/>
            <person name="Riley R."/>
            <person name="LaButti K."/>
            <person name="Andreopoulos B."/>
            <person name="Lipzen A."/>
            <person name="Chen C."/>
            <person name="Yan M."/>
            <person name="Daum C."/>
            <person name="Ng V."/>
            <person name="Clum A."/>
            <person name="Steindorff A."/>
            <person name="Ohm R.A."/>
            <person name="Martin F."/>
            <person name="Silar P."/>
            <person name="Natvig D.O."/>
            <person name="Lalanne C."/>
            <person name="Gautier V."/>
            <person name="Ament-Velasquez S.L."/>
            <person name="Kruys A."/>
            <person name="Hutchinson M.I."/>
            <person name="Powell A.J."/>
            <person name="Barry K."/>
            <person name="Miller A.N."/>
            <person name="Grigoriev I.V."/>
            <person name="Debuchy R."/>
            <person name="Gladieux P."/>
            <person name="Hiltunen Thoren M."/>
            <person name="Johannesson H."/>
        </authorList>
    </citation>
    <scope>NUCLEOTIDE SEQUENCE</scope>
    <source>
        <strain evidence="2">CBS 990.96</strain>
    </source>
</reference>
<dbReference type="EMBL" id="MU865319">
    <property type="protein sequence ID" value="KAK4228413.1"/>
    <property type="molecule type" value="Genomic_DNA"/>
</dbReference>
<dbReference type="Proteomes" id="UP001301958">
    <property type="component" value="Unassembled WGS sequence"/>
</dbReference>
<gene>
    <name evidence="2" type="ORF">QBC38DRAFT_475219</name>
</gene>
<comment type="caution">
    <text evidence="2">The sequence shown here is derived from an EMBL/GenBank/DDBJ whole genome shotgun (WGS) entry which is preliminary data.</text>
</comment>